<feature type="compositionally biased region" description="Low complexity" evidence="2">
    <location>
        <begin position="284"/>
        <end position="307"/>
    </location>
</feature>
<organism evidence="3 4">
    <name type="scientific">Morchella conica CCBAS932</name>
    <dbReference type="NCBI Taxonomy" id="1392247"/>
    <lineage>
        <taxon>Eukaryota</taxon>
        <taxon>Fungi</taxon>
        <taxon>Dikarya</taxon>
        <taxon>Ascomycota</taxon>
        <taxon>Pezizomycotina</taxon>
        <taxon>Pezizomycetes</taxon>
        <taxon>Pezizales</taxon>
        <taxon>Morchellaceae</taxon>
        <taxon>Morchella</taxon>
    </lineage>
</organism>
<dbReference type="InterPro" id="IPR006597">
    <property type="entry name" value="Sel1-like"/>
</dbReference>
<dbReference type="Gene3D" id="1.25.40.10">
    <property type="entry name" value="Tetratricopeptide repeat domain"/>
    <property type="match status" value="2"/>
</dbReference>
<keyword evidence="4" id="KW-1185">Reference proteome</keyword>
<dbReference type="OrthoDB" id="272077at2759"/>
<dbReference type="PANTHER" id="PTHR46430">
    <property type="entry name" value="PROTEIN SKT5-RELATED"/>
    <property type="match status" value="1"/>
</dbReference>
<protein>
    <recommendedName>
        <fullName evidence="5">HCP-like protein</fullName>
    </recommendedName>
</protein>
<feature type="compositionally biased region" description="Polar residues" evidence="2">
    <location>
        <begin position="312"/>
        <end position="329"/>
    </location>
</feature>
<feature type="compositionally biased region" description="Basic and acidic residues" evidence="2">
    <location>
        <begin position="60"/>
        <end position="70"/>
    </location>
</feature>
<dbReference type="PANTHER" id="PTHR46430:SF3">
    <property type="entry name" value="ACTIVATOR OF C KINASE PROTEIN 1"/>
    <property type="match status" value="1"/>
</dbReference>
<dbReference type="InterPro" id="IPR051726">
    <property type="entry name" value="Chitin_Synth_Reg"/>
</dbReference>
<dbReference type="InParanoid" id="A0A3N4L2G5"/>
<feature type="compositionally biased region" description="Low complexity" evidence="2">
    <location>
        <begin position="499"/>
        <end position="508"/>
    </location>
</feature>
<gene>
    <name evidence="3" type="ORF">P167DRAFT_552330</name>
</gene>
<dbReference type="Pfam" id="PF08238">
    <property type="entry name" value="Sel1"/>
    <property type="match status" value="7"/>
</dbReference>
<dbReference type="STRING" id="1392247.A0A3N4L2G5"/>
<name>A0A3N4L2G5_9PEZI</name>
<dbReference type="AlphaFoldDB" id="A0A3N4L2G5"/>
<evidence type="ECO:0008006" key="5">
    <source>
        <dbReference type="Google" id="ProtNLM"/>
    </source>
</evidence>
<dbReference type="InterPro" id="IPR011990">
    <property type="entry name" value="TPR-like_helical_dom_sf"/>
</dbReference>
<feature type="compositionally biased region" description="Polar residues" evidence="2">
    <location>
        <begin position="1"/>
        <end position="10"/>
    </location>
</feature>
<proteinExistence type="predicted"/>
<evidence type="ECO:0000256" key="1">
    <source>
        <dbReference type="ARBA" id="ARBA00022737"/>
    </source>
</evidence>
<evidence type="ECO:0000256" key="2">
    <source>
        <dbReference type="SAM" id="MobiDB-lite"/>
    </source>
</evidence>
<feature type="region of interest" description="Disordered" evidence="2">
    <location>
        <begin position="460"/>
        <end position="637"/>
    </location>
</feature>
<feature type="region of interest" description="Disordered" evidence="2">
    <location>
        <begin position="369"/>
        <end position="447"/>
    </location>
</feature>
<feature type="compositionally biased region" description="Polar residues" evidence="2">
    <location>
        <begin position="384"/>
        <end position="408"/>
    </location>
</feature>
<sequence>MSYESHSYRQPQRPRQDDYYNGEQIQKHAPPSMRGAPQQGRGMPRFASQPAGMGAGYRSEGVDEGGRDTGAHTQKPRRSPRNADSAFPTFPNSTKRAIPVPPGSLPIDDSMLLMNLEDNARSKPMPRQRGPPGPHGHIPRAQTMEPERMRGRPPPANFARGGGQAGQAPHEELRLQGQREPPPHQRLPPPRGNMPGAGPNGRGFPPGPGRPPVRQNTMGGYGQGQNFQHQNQRYMDDRGHPQSDQGYGRLDPGFGPPKRSVTAPINPQYQNQGQYQAPEDYSQHDYPQQQQHYPQQQQQQQYEQSPPLAAKPQQQYTAYNPAQHGSINPPSAPRVAAYSHLQPPIQEEGYNRESVGALLDSYYYSEQSDEYQEGGTMDYYGDQSGYSIDPYQNGQSNYTHNPSFSQQAHRTRSQPDLRGQTRGGPAPPMPTNAYANGNHYQHGGQYDGAHEMPVEMQADIPSEMPGDFPPEKPVAMTANGFPPAPPQSNIPMILRVGSPVPTQQQQIQPFPPPQQQNAFPPRTASMKSNPTPVSDDALPYHPSPTSTRFSSDVPRFSSEGPRFSSEAPRFSSDAPRFSSDSTRPSHPDNLPAHPVPVRPGLLQQQDKSSLPGHPPPRRQYSPEGNGAKGRRGSAPAPITQFDLNQAQQSARANPGDQKLQLQLAKKMVEAASVLADEGGRADAKTTRKNRENFIFDAHKIIKKLANSSHPYPDAMFYLAECYWEGMLGLQIDRERAFNLYQSAAKLNHGPSAYRTAVCCELGAGTKKDPLKSITWYKKASALGDTAAMYKLGMIMLKGLLGQTRNGREAINWLKRAADQADENNPHALHQLALIYEEADPSDFVIPDQNYSRELFMKAAELGYPPSQFRMGCAFEYGAMGCPIDPMQSIAWYSRAAMQGEEESAMALSGWYLTGAEGVIQQSDTEAYLWARKAAERGLANAEYALGYFTEVGIGVSENLDEAKRWYFKAASQNHEKAKQRLQELKKGGAAVQKSRERLSRSNVKHKDDGECIIM</sequence>
<dbReference type="Proteomes" id="UP000277580">
    <property type="component" value="Unassembled WGS sequence"/>
</dbReference>
<dbReference type="EMBL" id="ML119116">
    <property type="protein sequence ID" value="RPB14771.1"/>
    <property type="molecule type" value="Genomic_DNA"/>
</dbReference>
<dbReference type="SMART" id="SM00671">
    <property type="entry name" value="SEL1"/>
    <property type="match status" value="7"/>
</dbReference>
<feature type="compositionally biased region" description="Polar residues" evidence="2">
    <location>
        <begin position="263"/>
        <end position="275"/>
    </location>
</feature>
<evidence type="ECO:0000313" key="3">
    <source>
        <dbReference type="EMBL" id="RPB14771.1"/>
    </source>
</evidence>
<feature type="region of interest" description="Disordered" evidence="2">
    <location>
        <begin position="1"/>
        <end position="352"/>
    </location>
</feature>
<dbReference type="SUPFAM" id="SSF81901">
    <property type="entry name" value="HCP-like"/>
    <property type="match status" value="1"/>
</dbReference>
<feature type="compositionally biased region" description="Polar residues" evidence="2">
    <location>
        <begin position="214"/>
        <end position="233"/>
    </location>
</feature>
<keyword evidence="1" id="KW-0677">Repeat</keyword>
<reference evidence="3 4" key="1">
    <citation type="journal article" date="2018" name="Nat. Ecol. Evol.">
        <title>Pezizomycetes genomes reveal the molecular basis of ectomycorrhizal truffle lifestyle.</title>
        <authorList>
            <person name="Murat C."/>
            <person name="Payen T."/>
            <person name="Noel B."/>
            <person name="Kuo A."/>
            <person name="Morin E."/>
            <person name="Chen J."/>
            <person name="Kohler A."/>
            <person name="Krizsan K."/>
            <person name="Balestrini R."/>
            <person name="Da Silva C."/>
            <person name="Montanini B."/>
            <person name="Hainaut M."/>
            <person name="Levati E."/>
            <person name="Barry K.W."/>
            <person name="Belfiori B."/>
            <person name="Cichocki N."/>
            <person name="Clum A."/>
            <person name="Dockter R.B."/>
            <person name="Fauchery L."/>
            <person name="Guy J."/>
            <person name="Iotti M."/>
            <person name="Le Tacon F."/>
            <person name="Lindquist E.A."/>
            <person name="Lipzen A."/>
            <person name="Malagnac F."/>
            <person name="Mello A."/>
            <person name="Molinier V."/>
            <person name="Miyauchi S."/>
            <person name="Poulain J."/>
            <person name="Riccioni C."/>
            <person name="Rubini A."/>
            <person name="Sitrit Y."/>
            <person name="Splivallo R."/>
            <person name="Traeger S."/>
            <person name="Wang M."/>
            <person name="Zifcakova L."/>
            <person name="Wipf D."/>
            <person name="Zambonelli A."/>
            <person name="Paolocci F."/>
            <person name="Nowrousian M."/>
            <person name="Ottonello S."/>
            <person name="Baldrian P."/>
            <person name="Spatafora J.W."/>
            <person name="Henrissat B."/>
            <person name="Nagy L.G."/>
            <person name="Aury J.M."/>
            <person name="Wincker P."/>
            <person name="Grigoriev I.V."/>
            <person name="Bonfante P."/>
            <person name="Martin F.M."/>
        </authorList>
    </citation>
    <scope>NUCLEOTIDE SEQUENCE [LARGE SCALE GENOMIC DNA]</scope>
    <source>
        <strain evidence="3 4">CCBAS932</strain>
    </source>
</reference>
<accession>A0A3N4L2G5</accession>
<evidence type="ECO:0000313" key="4">
    <source>
        <dbReference type="Proteomes" id="UP000277580"/>
    </source>
</evidence>